<evidence type="ECO:0000259" key="5">
    <source>
        <dbReference type="PROSITE" id="PS50931"/>
    </source>
</evidence>
<feature type="domain" description="HTH lysR-type" evidence="5">
    <location>
        <begin position="7"/>
        <end position="64"/>
    </location>
</feature>
<dbReference type="OrthoDB" id="8587655at2"/>
<evidence type="ECO:0000256" key="1">
    <source>
        <dbReference type="ARBA" id="ARBA00009437"/>
    </source>
</evidence>
<dbReference type="Pfam" id="PF00126">
    <property type="entry name" value="HTH_1"/>
    <property type="match status" value="1"/>
</dbReference>
<dbReference type="Proteomes" id="UP000198773">
    <property type="component" value="Unassembled WGS sequence"/>
</dbReference>
<keyword evidence="7" id="KW-1185">Reference proteome</keyword>
<gene>
    <name evidence="6" type="ORF">SAMN04488051_104227</name>
</gene>
<dbReference type="Gene3D" id="1.10.10.10">
    <property type="entry name" value="Winged helix-like DNA-binding domain superfamily/Winged helix DNA-binding domain"/>
    <property type="match status" value="1"/>
</dbReference>
<dbReference type="GO" id="GO:0000976">
    <property type="term" value="F:transcription cis-regulatory region binding"/>
    <property type="evidence" value="ECO:0007669"/>
    <property type="project" value="TreeGrafter"/>
</dbReference>
<dbReference type="GO" id="GO:0003700">
    <property type="term" value="F:DNA-binding transcription factor activity"/>
    <property type="evidence" value="ECO:0007669"/>
    <property type="project" value="InterPro"/>
</dbReference>
<sequence>MNNLTQFDLKLLQVFRTVVECGGFTAAETSLNITRSTISIHIANLEQRLKLRLCHRGRQGFALTQEGQQIYNGILQLGEAQQHFSRLVASLDNQLSGELVVLSSDQLPPSRLSWLAKVIDRLAEVAPELELCLDTAPLQHIELAMLRDEAHLGLMPGYRQIDGLSYQPLFSTPIYLCCAQGHPLFERPDAEIDDALLASYPAIYPGVDIDPAGRAQLQKLTPKAKAYQFDTRLALLLSGRYLGYLPEELAKPYQQTAQGPRLRFIKPQHYQYAFRQSLVRKQNPKEQTKVQLAFELFHAMMDS</sequence>
<evidence type="ECO:0000313" key="6">
    <source>
        <dbReference type="EMBL" id="SEA61380.1"/>
    </source>
</evidence>
<organism evidence="6 7">
    <name type="scientific">Alkalimonas amylolytica</name>
    <dbReference type="NCBI Taxonomy" id="152573"/>
    <lineage>
        <taxon>Bacteria</taxon>
        <taxon>Pseudomonadati</taxon>
        <taxon>Pseudomonadota</taxon>
        <taxon>Gammaproteobacteria</taxon>
        <taxon>Alkalimonas</taxon>
    </lineage>
</organism>
<evidence type="ECO:0000256" key="4">
    <source>
        <dbReference type="ARBA" id="ARBA00023163"/>
    </source>
</evidence>
<accession>A0A1H4CM40</accession>
<dbReference type="InterPro" id="IPR036388">
    <property type="entry name" value="WH-like_DNA-bd_sf"/>
</dbReference>
<dbReference type="SUPFAM" id="SSF46785">
    <property type="entry name" value="Winged helix' DNA-binding domain"/>
    <property type="match status" value="1"/>
</dbReference>
<comment type="similarity">
    <text evidence="1">Belongs to the LysR transcriptional regulatory family.</text>
</comment>
<evidence type="ECO:0000313" key="7">
    <source>
        <dbReference type="Proteomes" id="UP000198773"/>
    </source>
</evidence>
<keyword evidence="4" id="KW-0804">Transcription</keyword>
<dbReference type="PROSITE" id="PS50931">
    <property type="entry name" value="HTH_LYSR"/>
    <property type="match status" value="1"/>
</dbReference>
<keyword evidence="3 6" id="KW-0238">DNA-binding</keyword>
<evidence type="ECO:0000256" key="2">
    <source>
        <dbReference type="ARBA" id="ARBA00023015"/>
    </source>
</evidence>
<dbReference type="STRING" id="152573.SAMN04488051_104227"/>
<dbReference type="Pfam" id="PF03466">
    <property type="entry name" value="LysR_substrate"/>
    <property type="match status" value="1"/>
</dbReference>
<dbReference type="RefSeq" id="WP_091342428.1">
    <property type="nucleotide sequence ID" value="NZ_FNRM01000004.1"/>
</dbReference>
<name>A0A1H4CM40_ALKAM</name>
<dbReference type="AlphaFoldDB" id="A0A1H4CM40"/>
<evidence type="ECO:0000256" key="3">
    <source>
        <dbReference type="ARBA" id="ARBA00023125"/>
    </source>
</evidence>
<dbReference type="InterPro" id="IPR000847">
    <property type="entry name" value="LysR_HTH_N"/>
</dbReference>
<dbReference type="InterPro" id="IPR036390">
    <property type="entry name" value="WH_DNA-bd_sf"/>
</dbReference>
<keyword evidence="2" id="KW-0805">Transcription regulation</keyword>
<dbReference type="InterPro" id="IPR005119">
    <property type="entry name" value="LysR_subst-bd"/>
</dbReference>
<dbReference type="PANTHER" id="PTHR30126">
    <property type="entry name" value="HTH-TYPE TRANSCRIPTIONAL REGULATOR"/>
    <property type="match status" value="1"/>
</dbReference>
<dbReference type="CDD" id="cd05466">
    <property type="entry name" value="PBP2_LTTR_substrate"/>
    <property type="match status" value="1"/>
</dbReference>
<proteinExistence type="inferred from homology"/>
<reference evidence="6 7" key="1">
    <citation type="submission" date="2016-10" db="EMBL/GenBank/DDBJ databases">
        <authorList>
            <person name="de Groot N.N."/>
        </authorList>
    </citation>
    <scope>NUCLEOTIDE SEQUENCE [LARGE SCALE GENOMIC DNA]</scope>
    <source>
        <strain evidence="6 7">CGMCC 1.3430</strain>
    </source>
</reference>
<dbReference type="SUPFAM" id="SSF53850">
    <property type="entry name" value="Periplasmic binding protein-like II"/>
    <property type="match status" value="1"/>
</dbReference>
<dbReference type="EMBL" id="FNRM01000004">
    <property type="protein sequence ID" value="SEA61380.1"/>
    <property type="molecule type" value="Genomic_DNA"/>
</dbReference>
<dbReference type="PANTHER" id="PTHR30126:SF98">
    <property type="entry name" value="HTH-TYPE TRANSCRIPTIONAL ACTIVATOR BAUR"/>
    <property type="match status" value="1"/>
</dbReference>
<dbReference type="Gene3D" id="3.40.190.290">
    <property type="match status" value="1"/>
</dbReference>
<protein>
    <submittedName>
        <fullName evidence="6">DNA-binding transcriptional regulator, LysR family</fullName>
    </submittedName>
</protein>